<feature type="signal peptide" evidence="1">
    <location>
        <begin position="1"/>
        <end position="20"/>
    </location>
</feature>
<proteinExistence type="predicted"/>
<evidence type="ECO:0000256" key="1">
    <source>
        <dbReference type="SAM" id="SignalP"/>
    </source>
</evidence>
<evidence type="ECO:0000313" key="2">
    <source>
        <dbReference type="EMBL" id="EZA56650.1"/>
    </source>
</evidence>
<keyword evidence="1" id="KW-0732">Signal</keyword>
<dbReference type="AlphaFoldDB" id="A0A026WKV6"/>
<evidence type="ECO:0000313" key="3">
    <source>
        <dbReference type="Proteomes" id="UP000053097"/>
    </source>
</evidence>
<organism evidence="2 3">
    <name type="scientific">Ooceraea biroi</name>
    <name type="common">Clonal raider ant</name>
    <name type="synonym">Cerapachys biroi</name>
    <dbReference type="NCBI Taxonomy" id="2015173"/>
    <lineage>
        <taxon>Eukaryota</taxon>
        <taxon>Metazoa</taxon>
        <taxon>Ecdysozoa</taxon>
        <taxon>Arthropoda</taxon>
        <taxon>Hexapoda</taxon>
        <taxon>Insecta</taxon>
        <taxon>Pterygota</taxon>
        <taxon>Neoptera</taxon>
        <taxon>Endopterygota</taxon>
        <taxon>Hymenoptera</taxon>
        <taxon>Apocrita</taxon>
        <taxon>Aculeata</taxon>
        <taxon>Formicoidea</taxon>
        <taxon>Formicidae</taxon>
        <taxon>Dorylinae</taxon>
        <taxon>Ooceraea</taxon>
    </lineage>
</organism>
<feature type="chain" id="PRO_5001545884" evidence="1">
    <location>
        <begin position="21"/>
        <end position="54"/>
    </location>
</feature>
<protein>
    <submittedName>
        <fullName evidence="2">Uncharacterized protein</fullName>
    </submittedName>
</protein>
<accession>A0A026WKV6</accession>
<sequence>MWCLLMLQILIAAVQPNLEARQHLSSVRGEFHASMYLCLISLVHHINNLFDTLL</sequence>
<dbReference type="Proteomes" id="UP000053097">
    <property type="component" value="Unassembled WGS sequence"/>
</dbReference>
<reference evidence="2 3" key="1">
    <citation type="journal article" date="2014" name="Curr. Biol.">
        <title>The genome of the clonal raider ant Cerapachys biroi.</title>
        <authorList>
            <person name="Oxley P.R."/>
            <person name="Ji L."/>
            <person name="Fetter-Pruneda I."/>
            <person name="McKenzie S.K."/>
            <person name="Li C."/>
            <person name="Hu H."/>
            <person name="Zhang G."/>
            <person name="Kronauer D.J."/>
        </authorList>
    </citation>
    <scope>NUCLEOTIDE SEQUENCE [LARGE SCALE GENOMIC DNA]</scope>
</reference>
<keyword evidence="3" id="KW-1185">Reference proteome</keyword>
<dbReference type="EMBL" id="KK107159">
    <property type="protein sequence ID" value="EZA56650.1"/>
    <property type="molecule type" value="Genomic_DNA"/>
</dbReference>
<name>A0A026WKV6_OOCBI</name>
<gene>
    <name evidence="2" type="ORF">X777_02254</name>
</gene>